<reference evidence="8 9" key="1">
    <citation type="journal article" date="2013" name="Antonie Van Leeuwenhoek">
        <title>Dongia rigui sp. nov., isolated from freshwater of a large wetland in Korea.</title>
        <authorList>
            <person name="Baik K.S."/>
            <person name="Hwang Y.M."/>
            <person name="Choi J.S."/>
            <person name="Kwon J."/>
            <person name="Seong C.N."/>
        </authorList>
    </citation>
    <scope>NUCLEOTIDE SEQUENCE [LARGE SCALE GENOMIC DNA]</scope>
    <source>
        <strain evidence="8 9">04SU4-P</strain>
    </source>
</reference>
<dbReference type="RefSeq" id="WP_320502638.1">
    <property type="nucleotide sequence ID" value="NZ_JAXCLX010000004.1"/>
</dbReference>
<dbReference type="PANTHER" id="PTHR43462:SF1">
    <property type="entry name" value="ALANYL-TRNA EDITING PROTEIN AARSD1"/>
    <property type="match status" value="1"/>
</dbReference>
<accession>A0ABU5E3U9</accession>
<comment type="caution">
    <text evidence="8">The sequence shown here is derived from an EMBL/GenBank/DDBJ whole genome shotgun (WGS) entry which is preliminary data.</text>
</comment>
<keyword evidence="9" id="KW-1185">Reference proteome</keyword>
<dbReference type="InterPro" id="IPR009000">
    <property type="entry name" value="Transl_B-barrel_sf"/>
</dbReference>
<dbReference type="InterPro" id="IPR051335">
    <property type="entry name" value="Alanyl-tRNA_Editing_Enzymes"/>
</dbReference>
<dbReference type="Pfam" id="PF01411">
    <property type="entry name" value="tRNA-synt_2c"/>
    <property type="match status" value="1"/>
</dbReference>
<evidence type="ECO:0000313" key="8">
    <source>
        <dbReference type="EMBL" id="MDY0874164.1"/>
    </source>
</evidence>
<dbReference type="InterPro" id="IPR012947">
    <property type="entry name" value="tRNA_SAD"/>
</dbReference>
<dbReference type="InterPro" id="IPR018164">
    <property type="entry name" value="Ala-tRNA-synth_IIc_N"/>
</dbReference>
<dbReference type="InterPro" id="IPR018163">
    <property type="entry name" value="Thr/Ala-tRNA-synth_IIc_edit"/>
</dbReference>
<organism evidence="8 9">
    <name type="scientific">Dongia rigui</name>
    <dbReference type="NCBI Taxonomy" id="940149"/>
    <lineage>
        <taxon>Bacteria</taxon>
        <taxon>Pseudomonadati</taxon>
        <taxon>Pseudomonadota</taxon>
        <taxon>Alphaproteobacteria</taxon>
        <taxon>Rhodospirillales</taxon>
        <taxon>Dongiaceae</taxon>
        <taxon>Dongia</taxon>
    </lineage>
</organism>
<dbReference type="SMART" id="SM00863">
    <property type="entry name" value="tRNA_SAD"/>
    <property type="match status" value="1"/>
</dbReference>
<dbReference type="EMBL" id="JAXCLX010000004">
    <property type="protein sequence ID" value="MDY0874164.1"/>
    <property type="molecule type" value="Genomic_DNA"/>
</dbReference>
<comment type="cofactor">
    <cofactor evidence="1">
        <name>Zn(2+)</name>
        <dbReference type="ChEBI" id="CHEBI:29105"/>
    </cofactor>
</comment>
<proteinExistence type="predicted"/>
<sequence length="247" mass="26548">MIGAKQPEASIGMEELFRQDSYLRSCEAVVTMSGPEGIALDRTVFYPTGGGQPGDIGRLTLGDGNSIDIIDTRKGAAPGDILHIPAEASALPEIGDRITAAIDWERRHRLMRMHTCLHLLCSLVKGDVTGGQISDGKGRLDFNLPPETTLDKVTLTDALNAVIAGGHDVVPRWITDDELAARPELVRTMSVKPPSGQGKVRLLDIAGIDLQPCGGTHVRNTSEIGPVEIVKIESKGKMNKRVNIAFK</sequence>
<protein>
    <recommendedName>
        <fullName evidence="3">Alanine--tRNA ligase</fullName>
    </recommendedName>
    <alternativeName>
        <fullName evidence="6">Alanyl-tRNA synthetase</fullName>
    </alternativeName>
</protein>
<keyword evidence="5" id="KW-0862">Zinc</keyword>
<dbReference type="PANTHER" id="PTHR43462">
    <property type="entry name" value="ALANYL-TRNA EDITING PROTEIN"/>
    <property type="match status" value="1"/>
</dbReference>
<dbReference type="PROSITE" id="PS50860">
    <property type="entry name" value="AA_TRNA_LIGASE_II_ALA"/>
    <property type="match status" value="1"/>
</dbReference>
<evidence type="ECO:0000256" key="3">
    <source>
        <dbReference type="ARBA" id="ARBA00017959"/>
    </source>
</evidence>
<dbReference type="Proteomes" id="UP001271769">
    <property type="component" value="Unassembled WGS sequence"/>
</dbReference>
<comment type="subcellular location">
    <subcellularLocation>
        <location evidence="2">Cytoplasm</location>
    </subcellularLocation>
</comment>
<dbReference type="InterPro" id="IPR018165">
    <property type="entry name" value="Ala-tRNA-synth_IIc_core"/>
</dbReference>
<evidence type="ECO:0000259" key="7">
    <source>
        <dbReference type="PROSITE" id="PS50860"/>
    </source>
</evidence>
<keyword evidence="4" id="KW-0479">Metal-binding</keyword>
<evidence type="ECO:0000256" key="4">
    <source>
        <dbReference type="ARBA" id="ARBA00022723"/>
    </source>
</evidence>
<dbReference type="SUPFAM" id="SSF50447">
    <property type="entry name" value="Translation proteins"/>
    <property type="match status" value="1"/>
</dbReference>
<dbReference type="Pfam" id="PF07973">
    <property type="entry name" value="tRNA_SAD"/>
    <property type="match status" value="1"/>
</dbReference>
<dbReference type="Gene3D" id="3.30.980.10">
    <property type="entry name" value="Threonyl-trna Synthetase, Chain A, domain 2"/>
    <property type="match status" value="1"/>
</dbReference>
<feature type="domain" description="Alanyl-transfer RNA synthetases family profile" evidence="7">
    <location>
        <begin position="1"/>
        <end position="247"/>
    </location>
</feature>
<dbReference type="SUPFAM" id="SSF55186">
    <property type="entry name" value="ThrRS/AlaRS common domain"/>
    <property type="match status" value="1"/>
</dbReference>
<evidence type="ECO:0000256" key="2">
    <source>
        <dbReference type="ARBA" id="ARBA00004496"/>
    </source>
</evidence>
<gene>
    <name evidence="8" type="ORF">SMD31_19640</name>
</gene>
<evidence type="ECO:0000313" key="9">
    <source>
        <dbReference type="Proteomes" id="UP001271769"/>
    </source>
</evidence>
<name>A0ABU5E3U9_9PROT</name>
<evidence type="ECO:0000256" key="1">
    <source>
        <dbReference type="ARBA" id="ARBA00001947"/>
    </source>
</evidence>
<dbReference type="Gene3D" id="2.40.30.130">
    <property type="match status" value="1"/>
</dbReference>
<evidence type="ECO:0000256" key="5">
    <source>
        <dbReference type="ARBA" id="ARBA00022833"/>
    </source>
</evidence>
<evidence type="ECO:0000256" key="6">
    <source>
        <dbReference type="ARBA" id="ARBA00032577"/>
    </source>
</evidence>